<feature type="site" description="Increases basicity of active site Tyr" evidence="11">
    <location>
        <position position="111"/>
    </location>
</feature>
<evidence type="ECO:0000256" key="11">
    <source>
        <dbReference type="PIRSR" id="PIRSR601088-4"/>
    </source>
</evidence>
<evidence type="ECO:0000259" key="13">
    <source>
        <dbReference type="Pfam" id="PF11975"/>
    </source>
</evidence>
<evidence type="ECO:0000256" key="12">
    <source>
        <dbReference type="RuleBase" id="RU361152"/>
    </source>
</evidence>
<evidence type="ECO:0000256" key="8">
    <source>
        <dbReference type="ARBA" id="ARBA00023295"/>
    </source>
</evidence>
<dbReference type="SUPFAM" id="SSF51735">
    <property type="entry name" value="NAD(P)-binding Rossmann-fold domains"/>
    <property type="match status" value="1"/>
</dbReference>
<evidence type="ECO:0000256" key="6">
    <source>
        <dbReference type="ARBA" id="ARBA00023211"/>
    </source>
</evidence>
<keyword evidence="10" id="KW-0408">Iron</keyword>
<sequence>MKRKKIVLIGAGSAVFTQGLVADFIMAENFGLWEIALVDINEQALHSITTLTNKMVKEKNADIVITSSSNRRDVLPDADVVITTIAVGGRRAWENDVIIPRKYGIYQPVGDTTMPGGISRALRMIPVMIDISKDIKELCPDAHFINYSNPMTAICQAIQKVTGVNVTGLCHGVIHVEQYLAKFINAKNSEVKSLGVGINHLTFLYDLRINGKNAWPIIDQELYRQKKMEPGSSIGKEEKILYENSYKNNQFSWSFYERYGVFPAVLDRHVTEFFPEHFPNGKYYGKVLGKEVFSLESVIAEGDKIYEEMHEQAQGRLPLDEKFFKRTEGEHEQLVEILRSIYNDERKIFSVNLPNEGAVPNLPAHAVLELPAVATGMGLIPLHINDFPDELALILRKRIHVVDLTVEAALTGKKSLLVEAMVADGAVDSKEMANSLAEELLITNKQYLPQFN</sequence>
<comment type="cofactor">
    <cofactor evidence="1">
        <name>Mn(2+)</name>
        <dbReference type="ChEBI" id="CHEBI:29035"/>
    </cofactor>
</comment>
<reference evidence="14 15" key="1">
    <citation type="submission" date="2021-05" db="EMBL/GenBank/DDBJ databases">
        <title>Novel Bacillus species.</title>
        <authorList>
            <person name="Liu G."/>
        </authorList>
    </citation>
    <scope>NUCLEOTIDE SEQUENCE [LARGE SCALE GENOMIC DNA]</scope>
    <source>
        <strain evidence="14 15">FJAT-49682</strain>
    </source>
</reference>
<dbReference type="SUPFAM" id="SSF56327">
    <property type="entry name" value="LDH C-terminal domain-like"/>
    <property type="match status" value="1"/>
</dbReference>
<feature type="domain" description="Glycosyl hydrolase family 4 C-terminal" evidence="13">
    <location>
        <begin position="196"/>
        <end position="424"/>
    </location>
</feature>
<organism evidence="14 15">
    <name type="scientific">Lederbergia citrea</name>
    <dbReference type="NCBI Taxonomy" id="2833581"/>
    <lineage>
        <taxon>Bacteria</taxon>
        <taxon>Bacillati</taxon>
        <taxon>Bacillota</taxon>
        <taxon>Bacilli</taxon>
        <taxon>Bacillales</taxon>
        <taxon>Bacillaceae</taxon>
        <taxon>Lederbergia</taxon>
    </lineage>
</organism>
<dbReference type="Pfam" id="PF11975">
    <property type="entry name" value="Glyco_hydro_4C"/>
    <property type="match status" value="1"/>
</dbReference>
<evidence type="ECO:0000313" key="15">
    <source>
        <dbReference type="Proteomes" id="UP000676456"/>
    </source>
</evidence>
<keyword evidence="10" id="KW-0533">Nickel</keyword>
<evidence type="ECO:0000256" key="2">
    <source>
        <dbReference type="ARBA" id="ARBA00010141"/>
    </source>
</evidence>
<evidence type="ECO:0000256" key="3">
    <source>
        <dbReference type="ARBA" id="ARBA00022723"/>
    </source>
</evidence>
<dbReference type="AlphaFoldDB" id="A0A942UL86"/>
<evidence type="ECO:0000256" key="7">
    <source>
        <dbReference type="ARBA" id="ARBA00023277"/>
    </source>
</evidence>
<dbReference type="PRINTS" id="PR00732">
    <property type="entry name" value="GLHYDRLASE4"/>
</dbReference>
<keyword evidence="4 12" id="KW-0378">Hydrolase</keyword>
<dbReference type="Gene3D" id="3.90.1820.10">
    <property type="entry name" value="AglA-like glucosidase"/>
    <property type="match status" value="1"/>
</dbReference>
<evidence type="ECO:0000256" key="9">
    <source>
        <dbReference type="PIRSR" id="PIRSR601088-2"/>
    </source>
</evidence>
<dbReference type="InterPro" id="IPR036291">
    <property type="entry name" value="NAD(P)-bd_dom_sf"/>
</dbReference>
<dbReference type="GO" id="GO:0005975">
    <property type="term" value="P:carbohydrate metabolic process"/>
    <property type="evidence" value="ECO:0007669"/>
    <property type="project" value="InterPro"/>
</dbReference>
<dbReference type="InterPro" id="IPR001088">
    <property type="entry name" value="Glyco_hydro_4"/>
</dbReference>
<evidence type="ECO:0000256" key="4">
    <source>
        <dbReference type="ARBA" id="ARBA00022801"/>
    </source>
</evidence>
<feature type="binding site" evidence="10">
    <location>
        <position position="170"/>
    </location>
    <ligand>
        <name>Mn(2+)</name>
        <dbReference type="ChEBI" id="CHEBI:29035"/>
    </ligand>
</feature>
<dbReference type="GO" id="GO:0016616">
    <property type="term" value="F:oxidoreductase activity, acting on the CH-OH group of donors, NAD or NADP as acceptor"/>
    <property type="evidence" value="ECO:0007669"/>
    <property type="project" value="InterPro"/>
</dbReference>
<dbReference type="PANTHER" id="PTHR32092">
    <property type="entry name" value="6-PHOSPHO-BETA-GLUCOSIDASE-RELATED"/>
    <property type="match status" value="1"/>
</dbReference>
<dbReference type="InterPro" id="IPR053715">
    <property type="entry name" value="GH4_Enzyme_sf"/>
</dbReference>
<gene>
    <name evidence="14" type="ORF">KHA91_12265</name>
</gene>
<accession>A0A942UL86</accession>
<keyword evidence="5 12" id="KW-0520">NAD</keyword>
<proteinExistence type="inferred from homology"/>
<dbReference type="Proteomes" id="UP000676456">
    <property type="component" value="Unassembled WGS sequence"/>
</dbReference>
<keyword evidence="7" id="KW-0119">Carbohydrate metabolism</keyword>
<comment type="caution">
    <text evidence="14">The sequence shown here is derived from an EMBL/GenBank/DDBJ whole genome shotgun (WGS) entry which is preliminary data.</text>
</comment>
<keyword evidence="10" id="KW-0170">Cobalt</keyword>
<evidence type="ECO:0000256" key="5">
    <source>
        <dbReference type="ARBA" id="ARBA00023027"/>
    </source>
</evidence>
<keyword evidence="15" id="KW-1185">Reference proteome</keyword>
<keyword evidence="8 12" id="KW-0326">Glycosidase</keyword>
<evidence type="ECO:0000313" key="14">
    <source>
        <dbReference type="EMBL" id="MBS4223521.1"/>
    </source>
</evidence>
<dbReference type="InterPro" id="IPR022616">
    <property type="entry name" value="Glyco_hydro_4_C"/>
</dbReference>
<dbReference type="RefSeq" id="WP_213098523.1">
    <property type="nucleotide sequence ID" value="NZ_JAGYPN010000002.1"/>
</dbReference>
<evidence type="ECO:0000256" key="1">
    <source>
        <dbReference type="ARBA" id="ARBA00001936"/>
    </source>
</evidence>
<dbReference type="GO" id="GO:0046872">
    <property type="term" value="F:metal ion binding"/>
    <property type="evidence" value="ECO:0007669"/>
    <property type="project" value="UniProtKB-KW"/>
</dbReference>
<dbReference type="GO" id="GO:0004553">
    <property type="term" value="F:hydrolase activity, hydrolyzing O-glycosyl compounds"/>
    <property type="evidence" value="ECO:0007669"/>
    <property type="project" value="InterPro"/>
</dbReference>
<keyword evidence="6 10" id="KW-0464">Manganese</keyword>
<dbReference type="EMBL" id="JAGYPN010000002">
    <property type="protein sequence ID" value="MBS4223521.1"/>
    <property type="molecule type" value="Genomic_DNA"/>
</dbReference>
<dbReference type="Pfam" id="PF02056">
    <property type="entry name" value="Glyco_hydro_4"/>
    <property type="match status" value="1"/>
</dbReference>
<feature type="binding site" evidence="9">
    <location>
        <position position="149"/>
    </location>
    <ligand>
        <name>substrate</name>
    </ligand>
</feature>
<name>A0A942UL86_9BACI</name>
<evidence type="ECO:0000256" key="10">
    <source>
        <dbReference type="PIRSR" id="PIRSR601088-3"/>
    </source>
</evidence>
<keyword evidence="3 10" id="KW-0479">Metal-binding</keyword>
<feature type="binding site" evidence="10">
    <location>
        <position position="200"/>
    </location>
    <ligand>
        <name>Mn(2+)</name>
        <dbReference type="ChEBI" id="CHEBI:29035"/>
    </ligand>
</feature>
<comment type="cofactor">
    <cofactor evidence="12">
        <name>NAD(+)</name>
        <dbReference type="ChEBI" id="CHEBI:57540"/>
    </cofactor>
    <text evidence="12">Binds 1 NAD(+) per subunit.</text>
</comment>
<protein>
    <recommendedName>
        <fullName evidence="13">Glycosyl hydrolase family 4 C-terminal domain-containing protein</fullName>
    </recommendedName>
</protein>
<dbReference type="InterPro" id="IPR015955">
    <property type="entry name" value="Lactate_DH/Glyco_Ohase_4_C"/>
</dbReference>
<comment type="similarity">
    <text evidence="2 12">Belongs to the glycosyl hydrolase 4 family.</text>
</comment>